<dbReference type="PANTHER" id="PTHR24198:SF165">
    <property type="entry name" value="ANKYRIN REPEAT-CONTAINING PROTEIN-RELATED"/>
    <property type="match status" value="1"/>
</dbReference>
<evidence type="ECO:0000256" key="1">
    <source>
        <dbReference type="ARBA" id="ARBA00022737"/>
    </source>
</evidence>
<dbReference type="InterPro" id="IPR036770">
    <property type="entry name" value="Ankyrin_rpt-contain_sf"/>
</dbReference>
<dbReference type="PANTHER" id="PTHR24198">
    <property type="entry name" value="ANKYRIN REPEAT AND PROTEIN KINASE DOMAIN-CONTAINING PROTEIN"/>
    <property type="match status" value="1"/>
</dbReference>
<feature type="repeat" description="ANK" evidence="3">
    <location>
        <begin position="28"/>
        <end position="62"/>
    </location>
</feature>
<dbReference type="InterPro" id="IPR002110">
    <property type="entry name" value="Ankyrin_rpt"/>
</dbReference>
<evidence type="ECO:0000313" key="5">
    <source>
        <dbReference type="EMBL" id="KAK7524476.1"/>
    </source>
</evidence>
<evidence type="ECO:0000313" key="6">
    <source>
        <dbReference type="Proteomes" id="UP001363622"/>
    </source>
</evidence>
<feature type="region of interest" description="Disordered" evidence="4">
    <location>
        <begin position="164"/>
        <end position="192"/>
    </location>
</feature>
<accession>A0ABR1L1Q8</accession>
<keyword evidence="6" id="KW-1185">Reference proteome</keyword>
<dbReference type="EMBL" id="JBBPHU010000001">
    <property type="protein sequence ID" value="KAK7524476.1"/>
    <property type="molecule type" value="Genomic_DNA"/>
</dbReference>
<feature type="repeat" description="ANK" evidence="3">
    <location>
        <begin position="97"/>
        <end position="129"/>
    </location>
</feature>
<dbReference type="Pfam" id="PF12796">
    <property type="entry name" value="Ank_2"/>
    <property type="match status" value="2"/>
</dbReference>
<feature type="compositionally biased region" description="Basic and acidic residues" evidence="4">
    <location>
        <begin position="164"/>
        <end position="175"/>
    </location>
</feature>
<gene>
    <name evidence="5" type="ORF">IWZ03DRAFT_429566</name>
</gene>
<keyword evidence="1" id="KW-0677">Repeat</keyword>
<dbReference type="SUPFAM" id="SSF48403">
    <property type="entry name" value="Ankyrin repeat"/>
    <property type="match status" value="1"/>
</dbReference>
<dbReference type="Proteomes" id="UP001363622">
    <property type="component" value="Unassembled WGS sequence"/>
</dbReference>
<keyword evidence="2 3" id="KW-0040">ANK repeat</keyword>
<evidence type="ECO:0000256" key="2">
    <source>
        <dbReference type="ARBA" id="ARBA00023043"/>
    </source>
</evidence>
<organism evidence="5 6">
    <name type="scientific">Phyllosticta citriasiana</name>
    <dbReference type="NCBI Taxonomy" id="595635"/>
    <lineage>
        <taxon>Eukaryota</taxon>
        <taxon>Fungi</taxon>
        <taxon>Dikarya</taxon>
        <taxon>Ascomycota</taxon>
        <taxon>Pezizomycotina</taxon>
        <taxon>Dothideomycetes</taxon>
        <taxon>Dothideomycetes incertae sedis</taxon>
        <taxon>Botryosphaeriales</taxon>
        <taxon>Phyllostictaceae</taxon>
        <taxon>Phyllosticta</taxon>
    </lineage>
</organism>
<reference evidence="5 6" key="1">
    <citation type="submission" date="2024-04" db="EMBL/GenBank/DDBJ databases">
        <title>Phyllosticta paracitricarpa is synonymous to the EU quarantine fungus P. citricarpa based on phylogenomic analyses.</title>
        <authorList>
            <consortium name="Lawrence Berkeley National Laboratory"/>
            <person name="Van Ingen-Buijs V.A."/>
            <person name="Van Westerhoven A.C."/>
            <person name="Haridas S."/>
            <person name="Skiadas P."/>
            <person name="Martin F."/>
            <person name="Groenewald J.Z."/>
            <person name="Crous P.W."/>
            <person name="Seidl M.F."/>
        </authorList>
    </citation>
    <scope>NUCLEOTIDE SEQUENCE [LARGE SCALE GENOMIC DNA]</scope>
    <source>
        <strain evidence="5 6">CBS 123371</strain>
    </source>
</reference>
<proteinExistence type="predicted"/>
<dbReference type="Gene3D" id="1.25.40.20">
    <property type="entry name" value="Ankyrin repeat-containing domain"/>
    <property type="match status" value="1"/>
</dbReference>
<dbReference type="PROSITE" id="PS50088">
    <property type="entry name" value="ANK_REPEAT"/>
    <property type="match status" value="2"/>
</dbReference>
<sequence>WSIVHPNIEVCRYILRQADCRPDVVDDEGETPLHWLLHVDNASPEIAKMLIDHGAPVCAKDNHNQQPLYEAARIGNSVIGKMLLRHNACIDEIENTRLWTALHQAVSKGHIDFVEMLLQHDPGPDISVEDNRSRTALHLPAKYGHSGILEAILKYLASDLRTNTEEHPADSDRGTQAHLQTGKDSSDKINAL</sequence>
<dbReference type="PROSITE" id="PS50297">
    <property type="entry name" value="ANK_REP_REGION"/>
    <property type="match status" value="1"/>
</dbReference>
<evidence type="ECO:0000256" key="4">
    <source>
        <dbReference type="SAM" id="MobiDB-lite"/>
    </source>
</evidence>
<dbReference type="SMART" id="SM00248">
    <property type="entry name" value="ANK"/>
    <property type="match status" value="4"/>
</dbReference>
<name>A0ABR1L1Q8_9PEZI</name>
<protein>
    <submittedName>
        <fullName evidence="5">Ankyrin repeat-containing domain protein</fullName>
    </submittedName>
</protein>
<feature type="non-terminal residue" evidence="5">
    <location>
        <position position="1"/>
    </location>
</feature>
<comment type="caution">
    <text evidence="5">The sequence shown here is derived from an EMBL/GenBank/DDBJ whole genome shotgun (WGS) entry which is preliminary data.</text>
</comment>
<evidence type="ECO:0000256" key="3">
    <source>
        <dbReference type="PROSITE-ProRule" id="PRU00023"/>
    </source>
</evidence>